<gene>
    <name evidence="2" type="ORF">APZ42_001835</name>
</gene>
<keyword evidence="3" id="KW-1185">Reference proteome</keyword>
<feature type="compositionally biased region" description="Low complexity" evidence="1">
    <location>
        <begin position="14"/>
        <end position="25"/>
    </location>
</feature>
<feature type="compositionally biased region" description="Basic and acidic residues" evidence="1">
    <location>
        <begin position="31"/>
        <end position="46"/>
    </location>
</feature>
<feature type="non-terminal residue" evidence="2">
    <location>
        <position position="1"/>
    </location>
</feature>
<dbReference type="AlphaFoldDB" id="A0A164IPW5"/>
<feature type="region of interest" description="Disordered" evidence="1">
    <location>
        <begin position="1"/>
        <end position="97"/>
    </location>
</feature>
<feature type="non-terminal residue" evidence="2">
    <location>
        <position position="173"/>
    </location>
</feature>
<feature type="compositionally biased region" description="Gly residues" evidence="1">
    <location>
        <begin position="81"/>
        <end position="90"/>
    </location>
</feature>
<name>A0A164IPW5_9CRUS</name>
<evidence type="ECO:0000256" key="1">
    <source>
        <dbReference type="SAM" id="MobiDB-lite"/>
    </source>
</evidence>
<dbReference type="EMBL" id="LRGB01006740">
    <property type="protein sequence ID" value="KZS01490.1"/>
    <property type="molecule type" value="Genomic_DNA"/>
</dbReference>
<evidence type="ECO:0000313" key="3">
    <source>
        <dbReference type="Proteomes" id="UP000076858"/>
    </source>
</evidence>
<reference evidence="2 3" key="1">
    <citation type="submission" date="2016-03" db="EMBL/GenBank/DDBJ databases">
        <title>EvidentialGene: Evidence-directed Construction of Genes on Genomes.</title>
        <authorList>
            <person name="Gilbert D.G."/>
            <person name="Choi J.-H."/>
            <person name="Mockaitis K."/>
            <person name="Colbourne J."/>
            <person name="Pfrender M."/>
        </authorList>
    </citation>
    <scope>NUCLEOTIDE SEQUENCE [LARGE SCALE GENOMIC DNA]</scope>
    <source>
        <strain evidence="2 3">Xinb3</strain>
        <tissue evidence="2">Complete organism</tissue>
    </source>
</reference>
<dbReference type="Proteomes" id="UP000076858">
    <property type="component" value="Unassembled WGS sequence"/>
</dbReference>
<comment type="caution">
    <text evidence="2">The sequence shown here is derived from an EMBL/GenBank/DDBJ whole genome shotgun (WGS) entry which is preliminary data.</text>
</comment>
<accession>A0A164IPW5</accession>
<feature type="compositionally biased region" description="Gly residues" evidence="1">
    <location>
        <begin position="52"/>
        <end position="64"/>
    </location>
</feature>
<organism evidence="2 3">
    <name type="scientific">Daphnia magna</name>
    <dbReference type="NCBI Taxonomy" id="35525"/>
    <lineage>
        <taxon>Eukaryota</taxon>
        <taxon>Metazoa</taxon>
        <taxon>Ecdysozoa</taxon>
        <taxon>Arthropoda</taxon>
        <taxon>Crustacea</taxon>
        <taxon>Branchiopoda</taxon>
        <taxon>Diplostraca</taxon>
        <taxon>Cladocera</taxon>
        <taxon>Anomopoda</taxon>
        <taxon>Daphniidae</taxon>
        <taxon>Daphnia</taxon>
    </lineage>
</organism>
<sequence length="173" mass="16893">VELEGAAGADPELEAAVGEGAVGAEDLADGSGDRGELDEGFQREGPARAAEGGVGDGVGTGGRGADLEAAAAVRIEPDPEVGGGDAGGGRETGEAAACPEDAGGAWLRVGGVAEDGIAVEGDGGGGGRDRVGGDGFARGFVEMEEMHGIRIRAVGAGDRRLQGQGKEAKREQA</sequence>
<protein>
    <submittedName>
        <fullName evidence="2">Uncharacterized protein</fullName>
    </submittedName>
</protein>
<proteinExistence type="predicted"/>
<evidence type="ECO:0000313" key="2">
    <source>
        <dbReference type="EMBL" id="KZS01490.1"/>
    </source>
</evidence>